<reference evidence="1 2" key="1">
    <citation type="submission" date="2016-10" db="EMBL/GenBank/DDBJ databases">
        <authorList>
            <person name="de Groot N.N."/>
        </authorList>
    </citation>
    <scope>NUCLEOTIDE SEQUENCE [LARGE SCALE GENOMIC DNA]</scope>
    <source>
        <strain evidence="1 2">ATCC 35958</strain>
    </source>
</reference>
<dbReference type="Proteomes" id="UP000199766">
    <property type="component" value="Unassembled WGS sequence"/>
</dbReference>
<gene>
    <name evidence="1" type="ORF">SAMN02982919_00915</name>
</gene>
<proteinExistence type="predicted"/>
<sequence>MTQPTLFIHQLMVHILEGNQIPKVQIERVVGPILGFFLAEVLTTTLQKDEGFSGQYRMLCPEFPLLKPVGLQSSNIDWLLYNETRQELVFLELKTASGSFCTKQAATYLEKRLQVLDQGAGFLAEDLKKIEKASLAADKYAFVQKMLAERFPGGLEALKACRKAQVMYLVPATALQQEACHFNRMDKVLTFSELADQIDDPFASEWYTICHALRQLDGGSQAAPENYQAHTDFEQIKRLCRDKEAHIIVGFMGGEQALQQANLTYLRQRTYKWDRTNGGHGYKHQANWINGDRFLEVVNRIEADLAASEPATKRQPPDLLGI</sequence>
<dbReference type="AlphaFoldDB" id="A0A1H9HTA1"/>
<protein>
    <submittedName>
        <fullName evidence="1">Uncharacterized protein</fullName>
    </submittedName>
</protein>
<dbReference type="OrthoDB" id="8906309at2"/>
<evidence type="ECO:0000313" key="2">
    <source>
        <dbReference type="Proteomes" id="UP000199766"/>
    </source>
</evidence>
<dbReference type="RefSeq" id="WP_143059574.1">
    <property type="nucleotide sequence ID" value="NZ_FOGD01000002.1"/>
</dbReference>
<keyword evidence="2" id="KW-1185">Reference proteome</keyword>
<name>A0A1H9HTA1_9BURK</name>
<evidence type="ECO:0000313" key="1">
    <source>
        <dbReference type="EMBL" id="SEQ65492.1"/>
    </source>
</evidence>
<accession>A0A1H9HTA1</accession>
<dbReference type="EMBL" id="FOGD01000002">
    <property type="protein sequence ID" value="SEQ65492.1"/>
    <property type="molecule type" value="Genomic_DNA"/>
</dbReference>
<organism evidence="1 2">
    <name type="scientific">Giesbergeria anulus</name>
    <dbReference type="NCBI Taxonomy" id="180197"/>
    <lineage>
        <taxon>Bacteria</taxon>
        <taxon>Pseudomonadati</taxon>
        <taxon>Pseudomonadota</taxon>
        <taxon>Betaproteobacteria</taxon>
        <taxon>Burkholderiales</taxon>
        <taxon>Comamonadaceae</taxon>
        <taxon>Giesbergeria</taxon>
    </lineage>
</organism>